<evidence type="ECO:0000313" key="5">
    <source>
        <dbReference type="Proteomes" id="UP000827284"/>
    </source>
</evidence>
<comment type="caution">
    <text evidence="4">The sequence shown here is derived from an EMBL/GenBank/DDBJ whole genome shotgun (WGS) entry which is preliminary data.</text>
</comment>
<dbReference type="AlphaFoldDB" id="A0A9P3H9T0"/>
<dbReference type="InterPro" id="IPR018466">
    <property type="entry name" value="Kre9/Knh1-like_N"/>
</dbReference>
<dbReference type="Pfam" id="PF10342">
    <property type="entry name" value="Kre9_KNH"/>
    <property type="match status" value="1"/>
</dbReference>
<feature type="domain" description="Yeast cell wall synthesis Kre9/Knh1-like N-terminal" evidence="3">
    <location>
        <begin position="28"/>
        <end position="121"/>
    </location>
</feature>
<feature type="chain" id="PRO_5040439422" description="Yeast cell wall synthesis Kre9/Knh1-like N-terminal domain-containing protein" evidence="2">
    <location>
        <begin position="21"/>
        <end position="195"/>
    </location>
</feature>
<keyword evidence="5" id="KW-1185">Reference proteome</keyword>
<keyword evidence="1 2" id="KW-0732">Signal</keyword>
<name>A0A9P3H9T0_9FUNG</name>
<evidence type="ECO:0000256" key="2">
    <source>
        <dbReference type="SAM" id="SignalP"/>
    </source>
</evidence>
<dbReference type="OrthoDB" id="2260257at2759"/>
<sequence>MKSFAIVALSTLALASQATAQLLSFSEPIGATQWTAGQSATVSWTNTCDDVSGNTTFPITLNYQVGTLQVQVPNTTAIGTLDCSQAGSTQVQVPATVPQGSTYSILVVDGGNQSYSAQFTIMSTVPPLSVSASLPTATTAAATTSALPTAATTTGLPTVTTPTATPKATNAAMGVLKAGSTAALVVVAAVASLLL</sequence>
<reference evidence="4" key="2">
    <citation type="journal article" date="2022" name="Microbiol. Resour. Announc.">
        <title>Whole-Genome Sequence of Entomortierella parvispora E1425, a Mucoromycotan Fungus Associated with Burkholderiaceae-Related Endosymbiotic Bacteria.</title>
        <authorList>
            <person name="Herlambang A."/>
            <person name="Guo Y."/>
            <person name="Takashima Y."/>
            <person name="Narisawa K."/>
            <person name="Ohta H."/>
            <person name="Nishizawa T."/>
        </authorList>
    </citation>
    <scope>NUCLEOTIDE SEQUENCE</scope>
    <source>
        <strain evidence="4">E1425</strain>
    </source>
</reference>
<organism evidence="4 5">
    <name type="scientific">Entomortierella parvispora</name>
    <dbReference type="NCBI Taxonomy" id="205924"/>
    <lineage>
        <taxon>Eukaryota</taxon>
        <taxon>Fungi</taxon>
        <taxon>Fungi incertae sedis</taxon>
        <taxon>Mucoromycota</taxon>
        <taxon>Mortierellomycotina</taxon>
        <taxon>Mortierellomycetes</taxon>
        <taxon>Mortierellales</taxon>
        <taxon>Mortierellaceae</taxon>
        <taxon>Entomortierella</taxon>
    </lineage>
</organism>
<reference evidence="4" key="1">
    <citation type="submission" date="2021-11" db="EMBL/GenBank/DDBJ databases">
        <authorList>
            <person name="Herlambang A."/>
            <person name="Guo Y."/>
            <person name="Takashima Y."/>
            <person name="Nishizawa T."/>
        </authorList>
    </citation>
    <scope>NUCLEOTIDE SEQUENCE</scope>
    <source>
        <strain evidence="4">E1425</strain>
    </source>
</reference>
<evidence type="ECO:0000256" key="1">
    <source>
        <dbReference type="ARBA" id="ARBA00022729"/>
    </source>
</evidence>
<dbReference type="EMBL" id="BQFW01000007">
    <property type="protein sequence ID" value="GJJ72493.1"/>
    <property type="molecule type" value="Genomic_DNA"/>
</dbReference>
<proteinExistence type="predicted"/>
<gene>
    <name evidence="4" type="ORF">EMPS_04851</name>
</gene>
<evidence type="ECO:0000313" key="4">
    <source>
        <dbReference type="EMBL" id="GJJ72493.1"/>
    </source>
</evidence>
<evidence type="ECO:0000259" key="3">
    <source>
        <dbReference type="Pfam" id="PF10342"/>
    </source>
</evidence>
<protein>
    <recommendedName>
        <fullName evidence="3">Yeast cell wall synthesis Kre9/Knh1-like N-terminal domain-containing protein</fullName>
    </recommendedName>
</protein>
<accession>A0A9P3H9T0</accession>
<dbReference type="Proteomes" id="UP000827284">
    <property type="component" value="Unassembled WGS sequence"/>
</dbReference>
<feature type="signal peptide" evidence="2">
    <location>
        <begin position="1"/>
        <end position="20"/>
    </location>
</feature>